<keyword evidence="1" id="KW-0472">Membrane</keyword>
<evidence type="ECO:0000313" key="2">
    <source>
        <dbReference type="EMBL" id="MEJ8570913.1"/>
    </source>
</evidence>
<sequence>MTLRRYRHDGRLLTWRARQHRKGLQHETRGLDPTQAPFWHTERYNWLTGAIFAVGAFLFMTGCVLTLISQVWEALDPTTINSVFFLGSIPFTTAGYLQLFQAANAGPFAPARPASAISSGRIALIGWHPESPGWLSTLAQFVGTVAFNLNTFDAIYDPSGWRAQDLVIWIPGMIGSLLFLISGYLAYIEAGHAYWSWRPKELAWWIVFVNLVGCIAFMTAAILAYVPAGTEPAWVPVVGNVHLWFGALCFFVGAILLMRESRDSAHR</sequence>
<keyword evidence="1" id="KW-1133">Transmembrane helix</keyword>
<feature type="transmembrane region" description="Helical" evidence="1">
    <location>
        <begin position="233"/>
        <end position="257"/>
    </location>
</feature>
<dbReference type="EMBL" id="JAZHOF010000002">
    <property type="protein sequence ID" value="MEJ8570913.1"/>
    <property type="molecule type" value="Genomic_DNA"/>
</dbReference>
<evidence type="ECO:0000313" key="3">
    <source>
        <dbReference type="Proteomes" id="UP001378188"/>
    </source>
</evidence>
<name>A0AAW9RPR6_9HYPH</name>
<dbReference type="Proteomes" id="UP001378188">
    <property type="component" value="Unassembled WGS sequence"/>
</dbReference>
<dbReference type="AlphaFoldDB" id="A0AAW9RPR6"/>
<dbReference type="RefSeq" id="WP_340328609.1">
    <property type="nucleotide sequence ID" value="NZ_JAZHOF010000002.1"/>
</dbReference>
<feature type="transmembrane region" description="Helical" evidence="1">
    <location>
        <begin position="80"/>
        <end position="99"/>
    </location>
</feature>
<protein>
    <recommendedName>
        <fullName evidence="4">YrhK domain-containing protein</fullName>
    </recommendedName>
</protein>
<proteinExistence type="predicted"/>
<keyword evidence="3" id="KW-1185">Reference proteome</keyword>
<feature type="transmembrane region" description="Helical" evidence="1">
    <location>
        <begin position="166"/>
        <end position="190"/>
    </location>
</feature>
<comment type="caution">
    <text evidence="2">The sequence shown here is derived from an EMBL/GenBank/DDBJ whole genome shotgun (WGS) entry which is preliminary data.</text>
</comment>
<feature type="transmembrane region" description="Helical" evidence="1">
    <location>
        <begin position="46"/>
        <end position="68"/>
    </location>
</feature>
<gene>
    <name evidence="2" type="ORF">V3328_05490</name>
</gene>
<reference evidence="2 3" key="1">
    <citation type="submission" date="2024-02" db="EMBL/GenBank/DDBJ databases">
        <title>Genome analysis and characterization of Microbaculum marinisediminis sp. nov., isolated from marine sediment.</title>
        <authorList>
            <person name="Du Z.-J."/>
            <person name="Ye Y.-Q."/>
            <person name="Zhang Z.-R."/>
            <person name="Yuan S.-M."/>
            <person name="Zhang X.-Y."/>
        </authorList>
    </citation>
    <scope>NUCLEOTIDE SEQUENCE [LARGE SCALE GENOMIC DNA]</scope>
    <source>
        <strain evidence="2 3">SDUM1044001</strain>
    </source>
</reference>
<accession>A0AAW9RPR6</accession>
<organism evidence="2 3">
    <name type="scientific">Microbaculum marinum</name>
    <dbReference type="NCBI Taxonomy" id="1764581"/>
    <lineage>
        <taxon>Bacteria</taxon>
        <taxon>Pseudomonadati</taxon>
        <taxon>Pseudomonadota</taxon>
        <taxon>Alphaproteobacteria</taxon>
        <taxon>Hyphomicrobiales</taxon>
        <taxon>Tepidamorphaceae</taxon>
        <taxon>Microbaculum</taxon>
    </lineage>
</organism>
<evidence type="ECO:0008006" key="4">
    <source>
        <dbReference type="Google" id="ProtNLM"/>
    </source>
</evidence>
<evidence type="ECO:0000256" key="1">
    <source>
        <dbReference type="SAM" id="Phobius"/>
    </source>
</evidence>
<keyword evidence="1" id="KW-0812">Transmembrane</keyword>
<feature type="transmembrane region" description="Helical" evidence="1">
    <location>
        <begin position="202"/>
        <end position="227"/>
    </location>
</feature>